<keyword evidence="1" id="KW-0175">Coiled coil</keyword>
<keyword evidence="2" id="KW-0472">Membrane</keyword>
<dbReference type="KEGG" id="bcy:Bcer98_3994"/>
<accession>A7GVL7</accession>
<dbReference type="eggNOG" id="ENOG50332QQ">
    <property type="taxonomic scope" value="Bacteria"/>
</dbReference>
<feature type="transmembrane region" description="Helical" evidence="2">
    <location>
        <begin position="20"/>
        <end position="41"/>
    </location>
</feature>
<evidence type="ECO:0000313" key="4">
    <source>
        <dbReference type="Proteomes" id="UP000002300"/>
    </source>
</evidence>
<dbReference type="Proteomes" id="UP000002300">
    <property type="component" value="Chromosome"/>
</dbReference>
<dbReference type="GeneID" id="33899220"/>
<gene>
    <name evidence="3" type="ordered locus">Bcer98_3994</name>
</gene>
<evidence type="ECO:0000256" key="2">
    <source>
        <dbReference type="SAM" id="Phobius"/>
    </source>
</evidence>
<organism evidence="3 4">
    <name type="scientific">Bacillus cytotoxicus (strain DSM 22905 / CIP 110041 / 391-98 / NVH 391-98)</name>
    <dbReference type="NCBI Taxonomy" id="315749"/>
    <lineage>
        <taxon>Bacteria</taxon>
        <taxon>Bacillati</taxon>
        <taxon>Bacillota</taxon>
        <taxon>Bacilli</taxon>
        <taxon>Bacillales</taxon>
        <taxon>Bacillaceae</taxon>
        <taxon>Bacillus</taxon>
        <taxon>Bacillus cereus group</taxon>
    </lineage>
</organism>
<keyword evidence="4" id="KW-1185">Reference proteome</keyword>
<sequence length="217" mass="24586">MGRIETNGTIRNKKIGKNMVFIVLVLIFVITAVFVGMKLGFNNAKVALNDKKFTVKQLEKEITRKQEQNKGIKEELSKIENEYQEVKALIVKKEGISKDIEGLQRTAEQKKQENLSLDNQINEKKRELELLTKSVIEKKQEPRIMVAGTFTVGKDIPAGRYKVEPNKGSGNYFVNKGNKTNIILGNSHDNFLPEYVITLNEGDQIETNVSVKYTAVE</sequence>
<dbReference type="RefSeq" id="WP_012096438.1">
    <property type="nucleotide sequence ID" value="NC_009674.1"/>
</dbReference>
<keyword evidence="2" id="KW-1133">Transmembrane helix</keyword>
<dbReference type="AlphaFoldDB" id="A7GVL7"/>
<protein>
    <submittedName>
        <fullName evidence="3">Uncharacterized protein</fullName>
    </submittedName>
</protein>
<reference evidence="3 4" key="1">
    <citation type="journal article" date="2008" name="Chem. Biol. Interact.">
        <title>Extending the Bacillus cereus group genomics to putative food-borne pathogens of different toxicity.</title>
        <authorList>
            <person name="Lapidus A."/>
            <person name="Goltsman E."/>
            <person name="Auger S."/>
            <person name="Galleron N."/>
            <person name="Segurens B."/>
            <person name="Dossat C."/>
            <person name="Land M.L."/>
            <person name="Broussolle V."/>
            <person name="Brillard J."/>
            <person name="Guinebretiere M.H."/>
            <person name="Sanchis V."/>
            <person name="Nguen-The C."/>
            <person name="Lereclus D."/>
            <person name="Richardson P."/>
            <person name="Wincker P."/>
            <person name="Weissenbach J."/>
            <person name="Ehrlich S.D."/>
            <person name="Sorokin A."/>
        </authorList>
    </citation>
    <scope>NUCLEOTIDE SEQUENCE [LARGE SCALE GENOMIC DNA]</scope>
    <source>
        <strain evidence="4">DSM 22905 / CIP 110041 / 391-98 / NVH 391-98</strain>
    </source>
</reference>
<evidence type="ECO:0000313" key="3">
    <source>
        <dbReference type="EMBL" id="ABS24175.1"/>
    </source>
</evidence>
<dbReference type="STRING" id="315749.Bcer98_3994"/>
<feature type="coiled-coil region" evidence="1">
    <location>
        <begin position="48"/>
        <end position="141"/>
    </location>
</feature>
<dbReference type="HOGENOM" id="CLU_1270181_0_0_9"/>
<keyword evidence="2" id="KW-0812">Transmembrane</keyword>
<name>A7GVL7_BACCN</name>
<evidence type="ECO:0000256" key="1">
    <source>
        <dbReference type="SAM" id="Coils"/>
    </source>
</evidence>
<dbReference type="EMBL" id="CP000764">
    <property type="protein sequence ID" value="ABS24175.1"/>
    <property type="molecule type" value="Genomic_DNA"/>
</dbReference>
<dbReference type="OrthoDB" id="1650483at2"/>
<proteinExistence type="predicted"/>